<feature type="region of interest" description="Disordered" evidence="1">
    <location>
        <begin position="38"/>
        <end position="83"/>
    </location>
</feature>
<proteinExistence type="predicted"/>
<evidence type="ECO:0000313" key="2">
    <source>
        <dbReference type="EMBL" id="JAE18465.1"/>
    </source>
</evidence>
<feature type="compositionally biased region" description="Basic residues" evidence="1">
    <location>
        <begin position="38"/>
        <end position="54"/>
    </location>
</feature>
<dbReference type="InterPro" id="IPR053234">
    <property type="entry name" value="RPM1_Interactor"/>
</dbReference>
<organism evidence="2">
    <name type="scientific">Arundo donax</name>
    <name type="common">Giant reed</name>
    <name type="synonym">Donax arundinaceus</name>
    <dbReference type="NCBI Taxonomy" id="35708"/>
    <lineage>
        <taxon>Eukaryota</taxon>
        <taxon>Viridiplantae</taxon>
        <taxon>Streptophyta</taxon>
        <taxon>Embryophyta</taxon>
        <taxon>Tracheophyta</taxon>
        <taxon>Spermatophyta</taxon>
        <taxon>Magnoliopsida</taxon>
        <taxon>Liliopsida</taxon>
        <taxon>Poales</taxon>
        <taxon>Poaceae</taxon>
        <taxon>PACMAD clade</taxon>
        <taxon>Arundinoideae</taxon>
        <taxon>Arundineae</taxon>
        <taxon>Arundo</taxon>
    </lineage>
</organism>
<dbReference type="PANTHER" id="PTHR33443">
    <property type="entry name" value="ZGC:112980"/>
    <property type="match status" value="1"/>
</dbReference>
<feature type="compositionally biased region" description="Low complexity" evidence="1">
    <location>
        <begin position="61"/>
        <end position="71"/>
    </location>
</feature>
<evidence type="ECO:0000256" key="1">
    <source>
        <dbReference type="SAM" id="MobiDB-lite"/>
    </source>
</evidence>
<dbReference type="AlphaFoldDB" id="A0A0A9G059"/>
<dbReference type="PANTHER" id="PTHR33443:SF37">
    <property type="entry name" value="OS03G0140900 PROTEIN"/>
    <property type="match status" value="1"/>
</dbReference>
<protein>
    <submittedName>
        <fullName evidence="2">Uncharacterized protein</fullName>
    </submittedName>
</protein>
<accession>A0A0A9G059</accession>
<dbReference type="EMBL" id="GBRH01179431">
    <property type="protein sequence ID" value="JAE18465.1"/>
    <property type="molecule type" value="Transcribed_RNA"/>
</dbReference>
<reference evidence="2" key="2">
    <citation type="journal article" date="2015" name="Data Brief">
        <title>Shoot transcriptome of the giant reed, Arundo donax.</title>
        <authorList>
            <person name="Barrero R.A."/>
            <person name="Guerrero F.D."/>
            <person name="Moolhuijzen P."/>
            <person name="Goolsby J.A."/>
            <person name="Tidwell J."/>
            <person name="Bellgard S.E."/>
            <person name="Bellgard M.I."/>
        </authorList>
    </citation>
    <scope>NUCLEOTIDE SEQUENCE</scope>
    <source>
        <tissue evidence="2">Shoot tissue taken approximately 20 cm above the soil surface</tissue>
    </source>
</reference>
<name>A0A0A9G059_ARUDO</name>
<reference evidence="2" key="1">
    <citation type="submission" date="2014-09" db="EMBL/GenBank/DDBJ databases">
        <authorList>
            <person name="Magalhaes I.L.F."/>
            <person name="Oliveira U."/>
            <person name="Santos F.R."/>
            <person name="Vidigal T.H.D.A."/>
            <person name="Brescovit A.D."/>
            <person name="Santos A.J."/>
        </authorList>
    </citation>
    <scope>NUCLEOTIDE SEQUENCE</scope>
    <source>
        <tissue evidence="2">Shoot tissue taken approximately 20 cm above the soil surface</tissue>
    </source>
</reference>
<sequence length="363" mass="38999">MCHCYVCDSPAPCALWGKGTVLSDHCHATDKDAKWKKLRQLSKRKSQSTPKRRNVQNSFHSSSTQPSSQPSANAVMPSTGRFPISSIMSQNQQVDPSVMVPQNMGQGIYLPRVPYPVRRTTASSNRSRRARVAPPVYTPSNVNRLQPSVPSYGQMQPARPHAFRTAQVPPGGHISAGTFRSYPHLLPLSAPMGSQGHQYQPPSYTQLAPNTVVGTGVQLSRCTSLATQGTQYPQGPSTDSIRLKDALAYLAYELGVSDYNINQPLGQQSASTPSQSLQPNELLAQAKASQWVEVKKNSVAATQVGPSGGHSLLNHASGAMVLSSGSIQTKQPLCQLNSQSSLTPSETAPSTFVASLPWNIDGN</sequence>